<keyword evidence="1" id="KW-0472">Membrane</keyword>
<dbReference type="RefSeq" id="WP_145253205.1">
    <property type="nucleotide sequence ID" value="NZ_CP036279.1"/>
</dbReference>
<evidence type="ECO:0000313" key="3">
    <source>
        <dbReference type="Proteomes" id="UP000317093"/>
    </source>
</evidence>
<sequence length="121" mass="13231">MGLLTAMTREGRWQMLLPPLLLVAALMVDRLGGGKLLLEGRAHPIVLLAVGMIGFGAMIPWSWRRVVRRTPELAGSPRGRLFHSLIVLLHWMVFVLPALALVIGGSWGLGLVEAVAWTSVF</sequence>
<keyword evidence="3" id="KW-1185">Reference proteome</keyword>
<organism evidence="2 3">
    <name type="scientific">Kolteria novifilia</name>
    <dbReference type="NCBI Taxonomy" id="2527975"/>
    <lineage>
        <taxon>Bacteria</taxon>
        <taxon>Pseudomonadati</taxon>
        <taxon>Planctomycetota</taxon>
        <taxon>Planctomycetia</taxon>
        <taxon>Kolteriales</taxon>
        <taxon>Kolteriaceae</taxon>
        <taxon>Kolteria</taxon>
    </lineage>
</organism>
<keyword evidence="1" id="KW-1133">Transmembrane helix</keyword>
<keyword evidence="1" id="KW-0812">Transmembrane</keyword>
<feature type="transmembrane region" description="Helical" evidence="1">
    <location>
        <begin position="44"/>
        <end position="63"/>
    </location>
</feature>
<name>A0A518AWV4_9BACT</name>
<evidence type="ECO:0000313" key="2">
    <source>
        <dbReference type="EMBL" id="QDU59196.1"/>
    </source>
</evidence>
<accession>A0A518AWV4</accession>
<feature type="transmembrane region" description="Helical" evidence="1">
    <location>
        <begin position="84"/>
        <end position="109"/>
    </location>
</feature>
<protein>
    <submittedName>
        <fullName evidence="2">Uncharacterized protein</fullName>
    </submittedName>
</protein>
<proteinExistence type="predicted"/>
<reference evidence="2 3" key="1">
    <citation type="submission" date="2019-02" db="EMBL/GenBank/DDBJ databases">
        <title>Deep-cultivation of Planctomycetes and their phenomic and genomic characterization uncovers novel biology.</title>
        <authorList>
            <person name="Wiegand S."/>
            <person name="Jogler M."/>
            <person name="Boedeker C."/>
            <person name="Pinto D."/>
            <person name="Vollmers J."/>
            <person name="Rivas-Marin E."/>
            <person name="Kohn T."/>
            <person name="Peeters S.H."/>
            <person name="Heuer A."/>
            <person name="Rast P."/>
            <person name="Oberbeckmann S."/>
            <person name="Bunk B."/>
            <person name="Jeske O."/>
            <person name="Meyerdierks A."/>
            <person name="Storesund J.E."/>
            <person name="Kallscheuer N."/>
            <person name="Luecker S."/>
            <person name="Lage O.M."/>
            <person name="Pohl T."/>
            <person name="Merkel B.J."/>
            <person name="Hornburger P."/>
            <person name="Mueller R.-W."/>
            <person name="Bruemmer F."/>
            <person name="Labrenz M."/>
            <person name="Spormann A.M."/>
            <person name="Op den Camp H."/>
            <person name="Overmann J."/>
            <person name="Amann R."/>
            <person name="Jetten M.S.M."/>
            <person name="Mascher T."/>
            <person name="Medema M.H."/>
            <person name="Devos D.P."/>
            <person name="Kaster A.-K."/>
            <person name="Ovreas L."/>
            <person name="Rohde M."/>
            <person name="Galperin M.Y."/>
            <person name="Jogler C."/>
        </authorList>
    </citation>
    <scope>NUCLEOTIDE SEQUENCE [LARGE SCALE GENOMIC DNA]</scope>
    <source>
        <strain evidence="2 3">Pan216</strain>
    </source>
</reference>
<evidence type="ECO:0000256" key="1">
    <source>
        <dbReference type="SAM" id="Phobius"/>
    </source>
</evidence>
<gene>
    <name evidence="2" type="ORF">Pan216_00230</name>
</gene>
<dbReference type="KEGG" id="knv:Pan216_00230"/>
<dbReference type="EMBL" id="CP036279">
    <property type="protein sequence ID" value="QDU59196.1"/>
    <property type="molecule type" value="Genomic_DNA"/>
</dbReference>
<dbReference type="Proteomes" id="UP000317093">
    <property type="component" value="Chromosome"/>
</dbReference>
<dbReference type="AlphaFoldDB" id="A0A518AWV4"/>